<reference evidence="1" key="2">
    <citation type="submission" date="2022-04" db="EMBL/GenBank/DDBJ databases">
        <title>Genomic draft of R. solanacearum strain IPO1609, a phylotype IIB1/biovar 2/race 3 strain isolated from potato in Europe.</title>
        <authorList>
            <person name="Boucher C."/>
            <person name="Carrere S."/>
            <person name="Dossat C."/>
            <person name="Elbaz M."/>
            <person name="Genin S."/>
            <person name="Gouzy J."/>
            <person name="Prior P."/>
            <person name="Segurens B."/>
            <person name="Wincker P."/>
        </authorList>
    </citation>
    <scope>NUCLEOTIDE SEQUENCE</scope>
    <source>
        <strain evidence="1">IPO1609</strain>
    </source>
</reference>
<proteinExistence type="predicted"/>
<name>A0A7U7PQG3_RALSL</name>
<sequence length="131" mass="15151">MRVICNSNSGQSLPSRMLSSGHTLQSSFTVSIGREYHVFAMALWQGVILLLLADDHHLPNWFPMCLFSANDPRLPDEWSFWSAESDEEGLQALWGYKQLIANATHYDGLLEREPEALRYFYEEETRRLNLD</sequence>
<evidence type="ECO:0000313" key="1">
    <source>
        <dbReference type="EMBL" id="CEJ16724.1"/>
    </source>
</evidence>
<evidence type="ECO:0000313" key="2">
    <source>
        <dbReference type="Proteomes" id="UP000053470"/>
    </source>
</evidence>
<organism evidence="1 2">
    <name type="scientific">Ralstonia solanacearum IPO1609</name>
    <dbReference type="NCBI Taxonomy" id="564066"/>
    <lineage>
        <taxon>Bacteria</taxon>
        <taxon>Pseudomonadati</taxon>
        <taxon>Pseudomonadota</taxon>
        <taxon>Betaproteobacteria</taxon>
        <taxon>Burkholderiales</taxon>
        <taxon>Burkholderiaceae</taxon>
        <taxon>Ralstonia</taxon>
        <taxon>Ralstonia solanacearum species complex</taxon>
    </lineage>
</organism>
<dbReference type="EMBL" id="LN651281">
    <property type="protein sequence ID" value="CEJ16724.1"/>
    <property type="molecule type" value="Genomic_DNA"/>
</dbReference>
<gene>
    <name evidence="1" type="ORF">RSIPO_04900</name>
</gene>
<accession>A0A7U7PQG3</accession>
<dbReference type="Proteomes" id="UP000053470">
    <property type="component" value="Unassembled WGS sequence"/>
</dbReference>
<protein>
    <submittedName>
        <fullName evidence="1">Uncharacterized protein</fullName>
    </submittedName>
</protein>
<keyword evidence="2" id="KW-1185">Reference proteome</keyword>
<dbReference type="AlphaFoldDB" id="A0A7U7PQG3"/>
<reference evidence="1" key="1">
    <citation type="submission" date="2014-11" db="EMBL/GenBank/DDBJ databases">
        <authorList>
            <person name="Genoscope - CEA"/>
        </authorList>
    </citation>
    <scope>NUCLEOTIDE SEQUENCE</scope>
    <source>
        <strain evidence="1">IPO1609</strain>
    </source>
</reference>